<dbReference type="EMBL" id="AFYH01195373">
    <property type="status" value="NOT_ANNOTATED_CDS"/>
    <property type="molecule type" value="Genomic_DNA"/>
</dbReference>
<dbReference type="GeneTree" id="ENSGT00390000011073"/>
<dbReference type="PROSITE" id="PS00678">
    <property type="entry name" value="WD_REPEATS_1"/>
    <property type="match status" value="2"/>
</dbReference>
<gene>
    <name evidence="4" type="primary">WDR53</name>
</gene>
<dbReference type="OrthoDB" id="2161379at2759"/>
<dbReference type="GeneID" id="102349593"/>
<dbReference type="SUPFAM" id="SSF50978">
    <property type="entry name" value="WD40 repeat-like"/>
    <property type="match status" value="1"/>
</dbReference>
<name>H3A805_LATCH</name>
<feature type="repeat" description="WD" evidence="3">
    <location>
        <begin position="6"/>
        <end position="37"/>
    </location>
</feature>
<evidence type="ECO:0000256" key="3">
    <source>
        <dbReference type="PROSITE-ProRule" id="PRU00221"/>
    </source>
</evidence>
<dbReference type="RefSeq" id="XP_006008474.1">
    <property type="nucleotide sequence ID" value="XM_006008412.3"/>
</dbReference>
<dbReference type="STRING" id="7897.ENSLACP00000005776"/>
<organism evidence="4 5">
    <name type="scientific">Latimeria chalumnae</name>
    <name type="common">Coelacanth</name>
    <dbReference type="NCBI Taxonomy" id="7897"/>
    <lineage>
        <taxon>Eukaryota</taxon>
        <taxon>Metazoa</taxon>
        <taxon>Chordata</taxon>
        <taxon>Craniata</taxon>
        <taxon>Vertebrata</taxon>
        <taxon>Euteleostomi</taxon>
        <taxon>Coelacanthiformes</taxon>
        <taxon>Coelacanthidae</taxon>
        <taxon>Latimeria</taxon>
    </lineage>
</organism>
<dbReference type="AlphaFoldDB" id="H3A805"/>
<dbReference type="eggNOG" id="ENOG502QQ86">
    <property type="taxonomic scope" value="Eukaryota"/>
</dbReference>
<dbReference type="InterPro" id="IPR042453">
    <property type="entry name" value="WDR53"/>
</dbReference>
<dbReference type="InParanoid" id="H3A805"/>
<dbReference type="SMART" id="SM00320">
    <property type="entry name" value="WD40"/>
    <property type="match status" value="6"/>
</dbReference>
<dbReference type="PROSITE" id="PS50082">
    <property type="entry name" value="WD_REPEATS_2"/>
    <property type="match status" value="3"/>
</dbReference>
<keyword evidence="1 3" id="KW-0853">WD repeat</keyword>
<dbReference type="InterPro" id="IPR001680">
    <property type="entry name" value="WD40_rpt"/>
</dbReference>
<feature type="repeat" description="WD" evidence="3">
    <location>
        <begin position="131"/>
        <end position="173"/>
    </location>
</feature>
<dbReference type="OMA" id="GDLMVWG"/>
<dbReference type="CTD" id="348793"/>
<reference evidence="4" key="3">
    <citation type="submission" date="2025-09" db="UniProtKB">
        <authorList>
            <consortium name="Ensembl"/>
        </authorList>
    </citation>
    <scope>IDENTIFICATION</scope>
</reference>
<protein>
    <submittedName>
        <fullName evidence="4">WD repeat domain 53</fullName>
    </submittedName>
</protein>
<dbReference type="Ensembl" id="ENSLACT00000005826.1">
    <property type="protein sequence ID" value="ENSLACP00000005776.1"/>
    <property type="gene ID" value="ENSLACG00000005128.1"/>
</dbReference>
<dbReference type="Gene3D" id="2.130.10.10">
    <property type="entry name" value="YVTN repeat-like/Quinoprotein amine dehydrogenase"/>
    <property type="match status" value="2"/>
</dbReference>
<dbReference type="InterPro" id="IPR019775">
    <property type="entry name" value="WD40_repeat_CS"/>
</dbReference>
<sequence length="371" mass="40674">MAEKWTSGHAGSVLCLGASSEGLVVSGAEEGELTLWNCDGRSVNRVRLDGGDVACVTFSPQCPYRLYASHGETVTILDTRSLKAPVEQFCVNEEEVNSLSVNETEGFLAAGDDSGAIRIIDLSSKKLSRSLRRHTNICSSVAFRPQRPQSLISCGLDMQVMLWNLQKARPVCVINLQELSQDEVKQQTVGDQLFNPPLVHSVAVAPCGNVFACGAEDGKVRVFHVTMGTQFEHQLQFKAHRQGVGHVQFWPAPSHPYWLLSGGNDGKVAVWDVSEGGSKRHKATGRSGYRRKGRKGHCAKEQAISVEDHHQGVTECCENTIGQDFLPKFSIDHDNKVNWLCAVEIRGTQSILVADQSSSISVYAVDQWWAI</sequence>
<dbReference type="InterPro" id="IPR036322">
    <property type="entry name" value="WD40_repeat_dom_sf"/>
</dbReference>
<accession>H3A805</accession>
<reference evidence="5" key="1">
    <citation type="submission" date="2011-08" db="EMBL/GenBank/DDBJ databases">
        <title>The draft genome of Latimeria chalumnae.</title>
        <authorList>
            <person name="Di Palma F."/>
            <person name="Alfoldi J."/>
            <person name="Johnson J."/>
            <person name="Berlin A."/>
            <person name="Gnerre S."/>
            <person name="Jaffe D."/>
            <person name="MacCallum I."/>
            <person name="Young S."/>
            <person name="Walker B.J."/>
            <person name="Lander E."/>
            <person name="Lindblad-Toh K."/>
        </authorList>
    </citation>
    <scope>NUCLEOTIDE SEQUENCE [LARGE SCALE GENOMIC DNA]</scope>
    <source>
        <strain evidence="5">Wild caught</strain>
    </source>
</reference>
<dbReference type="Pfam" id="PF00400">
    <property type="entry name" value="WD40"/>
    <property type="match status" value="3"/>
</dbReference>
<evidence type="ECO:0000313" key="5">
    <source>
        <dbReference type="Proteomes" id="UP000008672"/>
    </source>
</evidence>
<evidence type="ECO:0000256" key="2">
    <source>
        <dbReference type="ARBA" id="ARBA00022737"/>
    </source>
</evidence>
<evidence type="ECO:0000256" key="1">
    <source>
        <dbReference type="ARBA" id="ARBA00022574"/>
    </source>
</evidence>
<keyword evidence="2" id="KW-0677">Repeat</keyword>
<dbReference type="FunCoup" id="H3A805">
    <property type="interactions" value="1835"/>
</dbReference>
<dbReference type="Proteomes" id="UP000008672">
    <property type="component" value="Unassembled WGS sequence"/>
</dbReference>
<dbReference type="InterPro" id="IPR015943">
    <property type="entry name" value="WD40/YVTN_repeat-like_dom_sf"/>
</dbReference>
<dbReference type="KEGG" id="lcm:102349593"/>
<feature type="repeat" description="WD" evidence="3">
    <location>
        <begin position="237"/>
        <end position="281"/>
    </location>
</feature>
<proteinExistence type="predicted"/>
<reference evidence="4" key="2">
    <citation type="submission" date="2025-08" db="UniProtKB">
        <authorList>
            <consortium name="Ensembl"/>
        </authorList>
    </citation>
    <scope>IDENTIFICATION</scope>
</reference>
<evidence type="ECO:0000313" key="4">
    <source>
        <dbReference type="Ensembl" id="ENSLACP00000005776.1"/>
    </source>
</evidence>
<dbReference type="PANTHER" id="PTHR44666">
    <property type="entry name" value="WD REPEAT-CONTAINING PROTEIN 53"/>
    <property type="match status" value="1"/>
</dbReference>
<dbReference type="EMBL" id="AFYH01195372">
    <property type="status" value="NOT_ANNOTATED_CDS"/>
    <property type="molecule type" value="Genomic_DNA"/>
</dbReference>
<keyword evidence="5" id="KW-1185">Reference proteome</keyword>
<dbReference type="PROSITE" id="PS50294">
    <property type="entry name" value="WD_REPEATS_REGION"/>
    <property type="match status" value="1"/>
</dbReference>
<dbReference type="PANTHER" id="PTHR44666:SF1">
    <property type="entry name" value="WD REPEAT-CONTAINING PROTEIN 53"/>
    <property type="match status" value="1"/>
</dbReference>
<dbReference type="HOGENOM" id="CLU_057939_1_0_1"/>